<proteinExistence type="predicted"/>
<dbReference type="InterPro" id="IPR008949">
    <property type="entry name" value="Isoprenoid_synthase_dom_sf"/>
</dbReference>
<sequence length="114" mass="13095">MDWDAGNVVEVKLPPLFVNFAARKAPINQHYQALREESEQWLIKTCKFDTNMASFVHKTDFGYFVAIVAPDAEEDELRIMFDWGNWGSETLSVDEFIAMRRGSIATTPLFALFE</sequence>
<accession>A0A146FR41</accession>
<dbReference type="AlphaFoldDB" id="A0A146FR41"/>
<organism evidence="1 2">
    <name type="scientific">Aspergillus kawachii</name>
    <name type="common">White koji mold</name>
    <name type="synonym">Aspergillus awamori var. kawachi</name>
    <dbReference type="NCBI Taxonomy" id="1069201"/>
    <lineage>
        <taxon>Eukaryota</taxon>
        <taxon>Fungi</taxon>
        <taxon>Dikarya</taxon>
        <taxon>Ascomycota</taxon>
        <taxon>Pezizomycotina</taxon>
        <taxon>Eurotiomycetes</taxon>
        <taxon>Eurotiomycetidae</taxon>
        <taxon>Eurotiales</taxon>
        <taxon>Aspergillaceae</taxon>
        <taxon>Aspergillus</taxon>
        <taxon>Aspergillus subgen. Circumdati</taxon>
    </lineage>
</organism>
<dbReference type="VEuPathDB" id="FungiDB:ASPFODRAFT_701161"/>
<evidence type="ECO:0000313" key="1">
    <source>
        <dbReference type="EMBL" id="GAT27729.1"/>
    </source>
</evidence>
<dbReference type="EMBL" id="BCWF01000023">
    <property type="protein sequence ID" value="GAT27729.1"/>
    <property type="molecule type" value="Genomic_DNA"/>
</dbReference>
<reference evidence="1 2" key="1">
    <citation type="journal article" date="2016" name="DNA Res.">
        <title>Genome sequence of Aspergillus luchuensis NBRC 4314.</title>
        <authorList>
            <person name="Yamada O."/>
            <person name="Machida M."/>
            <person name="Hosoyama A."/>
            <person name="Goto M."/>
            <person name="Takahashi T."/>
            <person name="Futagami T."/>
            <person name="Yamagata Y."/>
            <person name="Takeuchi M."/>
            <person name="Kobayashi T."/>
            <person name="Koike H."/>
            <person name="Abe K."/>
            <person name="Asai K."/>
            <person name="Arita M."/>
            <person name="Fujita N."/>
            <person name="Fukuda K."/>
            <person name="Higa K."/>
            <person name="Horikawa H."/>
            <person name="Ishikawa T."/>
            <person name="Jinno K."/>
            <person name="Kato Y."/>
            <person name="Kirimura K."/>
            <person name="Mizutani O."/>
            <person name="Nakasone K."/>
            <person name="Sano M."/>
            <person name="Shiraishi Y."/>
            <person name="Tsukahara M."/>
            <person name="Gomi K."/>
        </authorList>
    </citation>
    <scope>NUCLEOTIDE SEQUENCE [LARGE SCALE GENOMIC DNA]</scope>
    <source>
        <strain evidence="1 2">RIB 2604</strain>
    </source>
</reference>
<name>A0A146FR41_ASPKA</name>
<evidence type="ECO:0000313" key="2">
    <source>
        <dbReference type="Proteomes" id="UP000075230"/>
    </source>
</evidence>
<reference evidence="2" key="2">
    <citation type="submission" date="2016-02" db="EMBL/GenBank/DDBJ databases">
        <title>Genome sequencing of Aspergillus luchuensis NBRC 4314.</title>
        <authorList>
            <person name="Yamada O."/>
        </authorList>
    </citation>
    <scope>NUCLEOTIDE SEQUENCE [LARGE SCALE GENOMIC DNA]</scope>
    <source>
        <strain evidence="2">RIB 2604</strain>
    </source>
</reference>
<dbReference type="SUPFAM" id="SSF48576">
    <property type="entry name" value="Terpenoid synthases"/>
    <property type="match status" value="1"/>
</dbReference>
<protein>
    <submittedName>
        <fullName evidence="1">Terpene synthase metal binding domain protein</fullName>
    </submittedName>
</protein>
<comment type="caution">
    <text evidence="1">The sequence shown here is derived from an EMBL/GenBank/DDBJ whole genome shotgun (WGS) entry which is preliminary data.</text>
</comment>
<gene>
    <name evidence="1" type="ORF">RIB2604_02300850</name>
</gene>
<dbReference type="Gene3D" id="1.10.600.10">
    <property type="entry name" value="Farnesyl Diphosphate Synthase"/>
    <property type="match status" value="1"/>
</dbReference>
<dbReference type="Proteomes" id="UP000075230">
    <property type="component" value="Unassembled WGS sequence"/>
</dbReference>